<organism evidence="2">
    <name type="scientific">Ignisphaera aggregans</name>
    <dbReference type="NCBI Taxonomy" id="334771"/>
    <lineage>
        <taxon>Archaea</taxon>
        <taxon>Thermoproteota</taxon>
        <taxon>Thermoprotei</taxon>
        <taxon>Desulfurococcales</taxon>
        <taxon>Desulfurococcaceae</taxon>
        <taxon>Ignisphaera</taxon>
    </lineage>
</organism>
<dbReference type="SUPFAM" id="SSF51445">
    <property type="entry name" value="(Trans)glycosidases"/>
    <property type="match status" value="1"/>
</dbReference>
<dbReference type="Gene3D" id="3.20.20.80">
    <property type="entry name" value="Glycosidases"/>
    <property type="match status" value="1"/>
</dbReference>
<dbReference type="Pfam" id="PF22848">
    <property type="entry name" value="ASD1_dom"/>
    <property type="match status" value="1"/>
</dbReference>
<dbReference type="InterPro" id="IPR017853">
    <property type="entry name" value="GH"/>
</dbReference>
<dbReference type="PANTHER" id="PTHR43576">
    <property type="entry name" value="ALPHA-L-ARABINOFURANOSIDASE C-RELATED"/>
    <property type="match status" value="1"/>
</dbReference>
<feature type="domain" description="Alpha-L-arabinofuranosidase 1 catalytic" evidence="1">
    <location>
        <begin position="23"/>
        <end position="58"/>
    </location>
</feature>
<dbReference type="GO" id="GO:0000272">
    <property type="term" value="P:polysaccharide catabolic process"/>
    <property type="evidence" value="ECO:0007669"/>
    <property type="project" value="TreeGrafter"/>
</dbReference>
<evidence type="ECO:0000259" key="1">
    <source>
        <dbReference type="Pfam" id="PF22848"/>
    </source>
</evidence>
<evidence type="ECO:0000313" key="2">
    <source>
        <dbReference type="EMBL" id="HEM67002.1"/>
    </source>
</evidence>
<reference evidence="2" key="1">
    <citation type="journal article" date="2020" name="mSystems">
        <title>Genome- and Community-Level Interaction Insights into Carbon Utilization and Element Cycling Functions of Hydrothermarchaeota in Hydrothermal Sediment.</title>
        <authorList>
            <person name="Zhou Z."/>
            <person name="Liu Y."/>
            <person name="Xu W."/>
            <person name="Pan J."/>
            <person name="Luo Z.H."/>
            <person name="Li M."/>
        </authorList>
    </citation>
    <scope>NUCLEOTIDE SEQUENCE [LARGE SCALE GENOMIC DNA]</scope>
    <source>
        <strain evidence="2">SpSt-125</strain>
    </source>
</reference>
<dbReference type="PANTHER" id="PTHR43576:SF3">
    <property type="entry name" value="ALPHA-L-ARABINOFURANOSIDASE C"/>
    <property type="match status" value="1"/>
</dbReference>
<dbReference type="InterPro" id="IPR055235">
    <property type="entry name" value="ASD1_cat"/>
</dbReference>
<dbReference type="EMBL" id="DSEU01000040">
    <property type="protein sequence ID" value="HEM67002.1"/>
    <property type="molecule type" value="Genomic_DNA"/>
</dbReference>
<comment type="caution">
    <text evidence="2">The sequence shown here is derived from an EMBL/GenBank/DDBJ whole genome shotgun (WGS) entry which is preliminary data.</text>
</comment>
<protein>
    <recommendedName>
        <fullName evidence="1">Alpha-L-arabinofuranosidase 1 catalytic domain-containing protein</fullName>
    </recommendedName>
</protein>
<gene>
    <name evidence="2" type="ORF">ENO26_05485</name>
</gene>
<proteinExistence type="predicted"/>
<dbReference type="AlphaFoldDB" id="A0A7J2U484"/>
<sequence length="61" mass="7048">MIKLRIYSYSQVFTVDIDPATAIKAIKPPVVRWPGGNFVSQYHWMDGIGPRDKRPKRFDLA</sequence>
<accession>A0A7J2U484</accession>
<name>A0A7J2U484_9CREN</name>